<feature type="compositionally biased region" description="Polar residues" evidence="1">
    <location>
        <begin position="40"/>
        <end position="59"/>
    </location>
</feature>
<evidence type="ECO:0000313" key="2">
    <source>
        <dbReference type="EMBL" id="MPC80576.1"/>
    </source>
</evidence>
<evidence type="ECO:0000256" key="1">
    <source>
        <dbReference type="SAM" id="MobiDB-lite"/>
    </source>
</evidence>
<protein>
    <submittedName>
        <fullName evidence="2">Uncharacterized protein</fullName>
    </submittedName>
</protein>
<dbReference type="Proteomes" id="UP000324222">
    <property type="component" value="Unassembled WGS sequence"/>
</dbReference>
<comment type="caution">
    <text evidence="2">The sequence shown here is derived from an EMBL/GenBank/DDBJ whole genome shotgun (WGS) entry which is preliminary data.</text>
</comment>
<reference evidence="2 3" key="1">
    <citation type="submission" date="2019-05" db="EMBL/GenBank/DDBJ databases">
        <title>Another draft genome of Portunus trituberculatus and its Hox gene families provides insights of decapod evolution.</title>
        <authorList>
            <person name="Jeong J.-H."/>
            <person name="Song I."/>
            <person name="Kim S."/>
            <person name="Choi T."/>
            <person name="Kim D."/>
            <person name="Ryu S."/>
            <person name="Kim W."/>
        </authorList>
    </citation>
    <scope>NUCLEOTIDE SEQUENCE [LARGE SCALE GENOMIC DNA]</scope>
    <source>
        <tissue evidence="2">Muscle</tissue>
    </source>
</reference>
<feature type="compositionally biased region" description="Low complexity" evidence="1">
    <location>
        <begin position="30"/>
        <end position="39"/>
    </location>
</feature>
<gene>
    <name evidence="2" type="ORF">E2C01_075158</name>
</gene>
<feature type="region of interest" description="Disordered" evidence="1">
    <location>
        <begin position="19"/>
        <end position="59"/>
    </location>
</feature>
<sequence>MGCNDLVEALRLWQGGARRRLGGGCGGTRRGTASAAGQRVTGTPLTTASRQQQIRNTGQ</sequence>
<accession>A0A5B7IF38</accession>
<proteinExistence type="predicted"/>
<dbReference type="AlphaFoldDB" id="A0A5B7IF38"/>
<name>A0A5B7IF38_PORTR</name>
<organism evidence="2 3">
    <name type="scientific">Portunus trituberculatus</name>
    <name type="common">Swimming crab</name>
    <name type="synonym">Neptunus trituberculatus</name>
    <dbReference type="NCBI Taxonomy" id="210409"/>
    <lineage>
        <taxon>Eukaryota</taxon>
        <taxon>Metazoa</taxon>
        <taxon>Ecdysozoa</taxon>
        <taxon>Arthropoda</taxon>
        <taxon>Crustacea</taxon>
        <taxon>Multicrustacea</taxon>
        <taxon>Malacostraca</taxon>
        <taxon>Eumalacostraca</taxon>
        <taxon>Eucarida</taxon>
        <taxon>Decapoda</taxon>
        <taxon>Pleocyemata</taxon>
        <taxon>Brachyura</taxon>
        <taxon>Eubrachyura</taxon>
        <taxon>Portunoidea</taxon>
        <taxon>Portunidae</taxon>
        <taxon>Portuninae</taxon>
        <taxon>Portunus</taxon>
    </lineage>
</organism>
<dbReference type="EMBL" id="VSRR010054432">
    <property type="protein sequence ID" value="MPC80576.1"/>
    <property type="molecule type" value="Genomic_DNA"/>
</dbReference>
<keyword evidence="3" id="KW-1185">Reference proteome</keyword>
<evidence type="ECO:0000313" key="3">
    <source>
        <dbReference type="Proteomes" id="UP000324222"/>
    </source>
</evidence>